<evidence type="ECO:0000256" key="1">
    <source>
        <dbReference type="ARBA" id="ARBA00023015"/>
    </source>
</evidence>
<dbReference type="RefSeq" id="WP_015105725.1">
    <property type="nucleotide sequence ID" value="NC_019673.1"/>
</dbReference>
<evidence type="ECO:0000256" key="2">
    <source>
        <dbReference type="ARBA" id="ARBA00023125"/>
    </source>
</evidence>
<dbReference type="STRING" id="1179773.BN6_84030"/>
<evidence type="ECO:0000313" key="6">
    <source>
        <dbReference type="Proteomes" id="UP000006281"/>
    </source>
</evidence>
<keyword evidence="1" id="KW-0805">Transcription regulation</keyword>
<dbReference type="Pfam" id="PF00392">
    <property type="entry name" value="GntR"/>
    <property type="match status" value="1"/>
</dbReference>
<dbReference type="PANTHER" id="PTHR38445">
    <property type="entry name" value="HTH-TYPE TRANSCRIPTIONAL REPRESSOR YTRA"/>
    <property type="match status" value="1"/>
</dbReference>
<dbReference type="Proteomes" id="UP000006281">
    <property type="component" value="Chromosome"/>
</dbReference>
<dbReference type="AlphaFoldDB" id="K0KGI0"/>
<dbReference type="Gene3D" id="1.10.10.10">
    <property type="entry name" value="Winged helix-like DNA-binding domain superfamily/Winged helix DNA-binding domain"/>
    <property type="match status" value="1"/>
</dbReference>
<dbReference type="SUPFAM" id="SSF46785">
    <property type="entry name" value="Winged helix' DNA-binding domain"/>
    <property type="match status" value="1"/>
</dbReference>
<keyword evidence="2" id="KW-0238">DNA-binding</keyword>
<keyword evidence="6" id="KW-1185">Reference proteome</keyword>
<dbReference type="BioCyc" id="SESP1179773:BN6_RS40730-MONOMER"/>
<keyword evidence="3" id="KW-0804">Transcription</keyword>
<dbReference type="KEGG" id="sesp:BN6_84030"/>
<dbReference type="GO" id="GO:0003700">
    <property type="term" value="F:DNA-binding transcription factor activity"/>
    <property type="evidence" value="ECO:0007669"/>
    <property type="project" value="InterPro"/>
</dbReference>
<dbReference type="EMBL" id="HE804045">
    <property type="protein sequence ID" value="CCH35618.1"/>
    <property type="molecule type" value="Genomic_DNA"/>
</dbReference>
<dbReference type="eggNOG" id="COG1725">
    <property type="taxonomic scope" value="Bacteria"/>
</dbReference>
<dbReference type="PANTHER" id="PTHR38445:SF9">
    <property type="entry name" value="HTH-TYPE TRANSCRIPTIONAL REPRESSOR YTRA"/>
    <property type="match status" value="1"/>
</dbReference>
<dbReference type="PROSITE" id="PS50949">
    <property type="entry name" value="HTH_GNTR"/>
    <property type="match status" value="1"/>
</dbReference>
<dbReference type="InterPro" id="IPR036388">
    <property type="entry name" value="WH-like_DNA-bd_sf"/>
</dbReference>
<name>K0KGI0_SACES</name>
<evidence type="ECO:0000313" key="5">
    <source>
        <dbReference type="EMBL" id="CCH35618.1"/>
    </source>
</evidence>
<dbReference type="CDD" id="cd07377">
    <property type="entry name" value="WHTH_GntR"/>
    <property type="match status" value="1"/>
</dbReference>
<feature type="domain" description="HTH gntR-type" evidence="4">
    <location>
        <begin position="15"/>
        <end position="83"/>
    </location>
</feature>
<dbReference type="SMART" id="SM00345">
    <property type="entry name" value="HTH_GNTR"/>
    <property type="match status" value="1"/>
</dbReference>
<dbReference type="InterPro" id="IPR000524">
    <property type="entry name" value="Tscrpt_reg_HTH_GntR"/>
</dbReference>
<dbReference type="GO" id="GO:0003677">
    <property type="term" value="F:DNA binding"/>
    <property type="evidence" value="ECO:0007669"/>
    <property type="project" value="UniProtKB-KW"/>
</dbReference>
<dbReference type="PATRIC" id="fig|1179773.3.peg.8485"/>
<dbReference type="HOGENOM" id="CLU_017584_10_1_11"/>
<reference evidence="5 6" key="1">
    <citation type="journal article" date="2012" name="BMC Genomics">
        <title>Complete genome sequence of Saccharothrix espanaensis DSM 44229T and comparison to the other completely sequenced Pseudonocardiaceae.</title>
        <authorList>
            <person name="Strobel T."/>
            <person name="Al-Dilaimi A."/>
            <person name="Blom J."/>
            <person name="Gessner A."/>
            <person name="Kalinowski J."/>
            <person name="Luzhetska M."/>
            <person name="Puhler A."/>
            <person name="Szczepanowski R."/>
            <person name="Bechthold A."/>
            <person name="Ruckert C."/>
        </authorList>
    </citation>
    <scope>NUCLEOTIDE SEQUENCE [LARGE SCALE GENOMIC DNA]</scope>
    <source>
        <strain evidence="6">ATCC 51144 / DSM 44229 / JCM 9112 / NBRC 15066 / NRRL 15764</strain>
    </source>
</reference>
<accession>K0KGI0</accession>
<proteinExistence type="predicted"/>
<protein>
    <recommendedName>
        <fullName evidence="4">HTH gntR-type domain-containing protein</fullName>
    </recommendedName>
</protein>
<sequence>MTGSLWVVVDPDNGVPPWRQVRDRLVHLIRSGALTPGAAVPPIRQLARDLGLSAGTVARVYRDLEASGLLVTAGRRGTVVADLPPSADPPAPPPDPLAEAAARFVAEVRALGAGRIAAVAAVHAAWPD</sequence>
<dbReference type="InterPro" id="IPR036390">
    <property type="entry name" value="WH_DNA-bd_sf"/>
</dbReference>
<organism evidence="5 6">
    <name type="scientific">Saccharothrix espanaensis (strain ATCC 51144 / DSM 44229 / JCM 9112 / NBRC 15066 / NRRL 15764)</name>
    <dbReference type="NCBI Taxonomy" id="1179773"/>
    <lineage>
        <taxon>Bacteria</taxon>
        <taxon>Bacillati</taxon>
        <taxon>Actinomycetota</taxon>
        <taxon>Actinomycetes</taxon>
        <taxon>Pseudonocardiales</taxon>
        <taxon>Pseudonocardiaceae</taxon>
        <taxon>Saccharothrix</taxon>
    </lineage>
</organism>
<gene>
    <name evidence="5" type="ordered locus">BN6_84030</name>
</gene>
<evidence type="ECO:0000259" key="4">
    <source>
        <dbReference type="PROSITE" id="PS50949"/>
    </source>
</evidence>
<evidence type="ECO:0000256" key="3">
    <source>
        <dbReference type="ARBA" id="ARBA00023163"/>
    </source>
</evidence>